<dbReference type="Proteomes" id="UP000078397">
    <property type="component" value="Unassembled WGS sequence"/>
</dbReference>
<dbReference type="RefSeq" id="XP_022286032.1">
    <property type="nucleotide sequence ID" value="XM_022429821.1"/>
</dbReference>
<comment type="caution">
    <text evidence="2">The sequence shown here is derived from an EMBL/GenBank/DDBJ whole genome shotgun (WGS) entry which is preliminary data.</text>
</comment>
<proteinExistence type="predicted"/>
<protein>
    <submittedName>
        <fullName evidence="2">Uncharacterized protein</fullName>
    </submittedName>
</protein>
<name>A0A219ASQ2_METCM</name>
<dbReference type="KEGG" id="pchm:VFPPC_18168"/>
<dbReference type="EMBL" id="LSBJ02000001">
    <property type="protein sequence ID" value="OWT43629.1"/>
    <property type="molecule type" value="Genomic_DNA"/>
</dbReference>
<sequence length="118" mass="12966">MAASPKGRQNATKEEAEPQPHPDSCVAKANNPHQNCRRLLPAPLDLPVNVRVCTQKSTLKHNLAHADSDAQVEAQRPSTANANANANAFALKREDHTGFWTAAIQWTGRVMDWPCVYV</sequence>
<accession>A0A219ASQ2</accession>
<organism evidence="2 3">
    <name type="scientific">Pochonia chlamydosporia 170</name>
    <dbReference type="NCBI Taxonomy" id="1380566"/>
    <lineage>
        <taxon>Eukaryota</taxon>
        <taxon>Fungi</taxon>
        <taxon>Dikarya</taxon>
        <taxon>Ascomycota</taxon>
        <taxon>Pezizomycotina</taxon>
        <taxon>Sordariomycetes</taxon>
        <taxon>Hypocreomycetidae</taxon>
        <taxon>Hypocreales</taxon>
        <taxon>Clavicipitaceae</taxon>
        <taxon>Pochonia</taxon>
    </lineage>
</organism>
<feature type="compositionally biased region" description="Basic and acidic residues" evidence="1">
    <location>
        <begin position="11"/>
        <end position="20"/>
    </location>
</feature>
<feature type="region of interest" description="Disordered" evidence="1">
    <location>
        <begin position="1"/>
        <end position="31"/>
    </location>
</feature>
<evidence type="ECO:0000313" key="3">
    <source>
        <dbReference type="Proteomes" id="UP000078397"/>
    </source>
</evidence>
<evidence type="ECO:0000313" key="2">
    <source>
        <dbReference type="EMBL" id="OWT43629.1"/>
    </source>
</evidence>
<keyword evidence="3" id="KW-1185">Reference proteome</keyword>
<dbReference type="AlphaFoldDB" id="A0A219ASQ2"/>
<dbReference type="GeneID" id="28854967"/>
<evidence type="ECO:0000256" key="1">
    <source>
        <dbReference type="SAM" id="MobiDB-lite"/>
    </source>
</evidence>
<reference evidence="2 3" key="1">
    <citation type="journal article" date="2016" name="PLoS Pathog.">
        <title>Biosynthesis of antibiotic leucinostatins in bio-control fungus Purpureocillium lilacinum and their inhibition on phytophthora revealed by genome mining.</title>
        <authorList>
            <person name="Wang G."/>
            <person name="Liu Z."/>
            <person name="Lin R."/>
            <person name="Li E."/>
            <person name="Mao Z."/>
            <person name="Ling J."/>
            <person name="Yang Y."/>
            <person name="Yin W.B."/>
            <person name="Xie B."/>
        </authorList>
    </citation>
    <scope>NUCLEOTIDE SEQUENCE [LARGE SCALE GENOMIC DNA]</scope>
    <source>
        <strain evidence="2">170</strain>
    </source>
</reference>
<gene>
    <name evidence="2" type="ORF">VFPPC_18168</name>
</gene>